<dbReference type="Proteomes" id="UP000815677">
    <property type="component" value="Unassembled WGS sequence"/>
</dbReference>
<protein>
    <submittedName>
        <fullName evidence="2">Uncharacterized protein</fullName>
    </submittedName>
</protein>
<evidence type="ECO:0000313" key="3">
    <source>
        <dbReference type="Proteomes" id="UP000815677"/>
    </source>
</evidence>
<reference evidence="2" key="1">
    <citation type="submission" date="2014-09" db="EMBL/GenBank/DDBJ databases">
        <title>Genome sequence of the luminous mushroom Mycena chlorophos for searching fungal bioluminescence genes.</title>
        <authorList>
            <person name="Tanaka Y."/>
            <person name="Kasuga D."/>
            <person name="Oba Y."/>
            <person name="Hase S."/>
            <person name="Sato K."/>
            <person name="Oba Y."/>
            <person name="Sakakibara Y."/>
        </authorList>
    </citation>
    <scope>NUCLEOTIDE SEQUENCE</scope>
</reference>
<gene>
    <name evidence="2" type="ORF">MCHLO_05581</name>
</gene>
<feature type="compositionally biased region" description="Pro residues" evidence="1">
    <location>
        <begin position="77"/>
        <end position="86"/>
    </location>
</feature>
<accession>A0ABQ0LAI7</accession>
<evidence type="ECO:0000256" key="1">
    <source>
        <dbReference type="SAM" id="MobiDB-lite"/>
    </source>
</evidence>
<feature type="region of interest" description="Disordered" evidence="1">
    <location>
        <begin position="65"/>
        <end position="92"/>
    </location>
</feature>
<proteinExistence type="predicted"/>
<name>A0ABQ0LAI7_MYCCL</name>
<dbReference type="EMBL" id="DF844313">
    <property type="protein sequence ID" value="GAT48149.1"/>
    <property type="molecule type" value="Genomic_DNA"/>
</dbReference>
<sequence length="536" mass="60793">MGRSPDEIRAKDCERKACRQALRQDPEKWQVALERAREASRKYRMGCADWNNSEKRRKRAIEREQRQLTGRDLLESQPPPSKPPPSNMDAESLRETNKRLDDFRKIYSFGFQSQRAYTPIREMFNVPLSGLRAADLEMTERAWTRSVAPSISVRHPSFGTIQIDPRVLQKRILDLTLSRRISLPVHTRQQVHFMDFSFLLKHTLPIHLPPISSYDFGASFLPSKAQVALLKKLDYPTSWEASEEAEKPSRIVSDNNYEPFKILFPIDGTFTLSNYRAGNPKSSRSGHSFEASRFESCSDSTTRFEVIPDNEAVAAEARDDVGLEQAAVGANETDVALLHSEAATQQSRELNVDLDENFIDTEVLRDAVPFVRRQPRNAIADERNANFISSEGLEFLVRQPTHAAARPIVFIEHDDPSSIAKAVRELLGHLTAKPFKKIVLVDGQTNLHQSTVTRGPFYDLLRILLLQVNPPSPHIPDHARVALTGDEAMKAEEATFTTSQIFNGIMKIREWAISDELAHLNETLTEVEEEENSEEA</sequence>
<organism evidence="2 3">
    <name type="scientific">Mycena chlorophos</name>
    <name type="common">Agaric fungus</name>
    <name type="synonym">Agaricus chlorophos</name>
    <dbReference type="NCBI Taxonomy" id="658473"/>
    <lineage>
        <taxon>Eukaryota</taxon>
        <taxon>Fungi</taxon>
        <taxon>Dikarya</taxon>
        <taxon>Basidiomycota</taxon>
        <taxon>Agaricomycotina</taxon>
        <taxon>Agaricomycetes</taxon>
        <taxon>Agaricomycetidae</taxon>
        <taxon>Agaricales</taxon>
        <taxon>Marasmiineae</taxon>
        <taxon>Mycenaceae</taxon>
        <taxon>Mycena</taxon>
    </lineage>
</organism>
<evidence type="ECO:0000313" key="2">
    <source>
        <dbReference type="EMBL" id="GAT48149.1"/>
    </source>
</evidence>
<keyword evidence="3" id="KW-1185">Reference proteome</keyword>